<comment type="similarity">
    <text evidence="1 2">Belongs to the dTDP-4-dehydrorhamnose reductase family.</text>
</comment>
<comment type="function">
    <text evidence="2">Catalyzes the reduction of dTDP-6-deoxy-L-lyxo-4-hexulose to yield dTDP-L-rhamnose.</text>
</comment>
<evidence type="ECO:0000313" key="4">
    <source>
        <dbReference type="EMBL" id="KSZ59194.1"/>
    </source>
</evidence>
<evidence type="ECO:0000259" key="3">
    <source>
        <dbReference type="Pfam" id="PF04321"/>
    </source>
</evidence>
<evidence type="ECO:0000256" key="2">
    <source>
        <dbReference type="RuleBase" id="RU364082"/>
    </source>
</evidence>
<organism evidence="4 5">
    <name type="scientific">Rhodococcus pyridinivorans KG-16</name>
    <dbReference type="NCBI Taxonomy" id="1441730"/>
    <lineage>
        <taxon>Bacteria</taxon>
        <taxon>Bacillati</taxon>
        <taxon>Actinomycetota</taxon>
        <taxon>Actinomycetes</taxon>
        <taxon>Mycobacteriales</taxon>
        <taxon>Nocardiaceae</taxon>
        <taxon>Rhodococcus</taxon>
    </lineage>
</organism>
<dbReference type="EMBL" id="AZXY01000003">
    <property type="protein sequence ID" value="KSZ59194.1"/>
    <property type="molecule type" value="Genomic_DNA"/>
</dbReference>
<protein>
    <recommendedName>
        <fullName evidence="2">dTDP-4-dehydrorhamnose reductase</fullName>
        <ecNumber evidence="2">1.1.1.133</ecNumber>
    </recommendedName>
</protein>
<dbReference type="PATRIC" id="fig|1441730.3.peg.1575"/>
<accession>A0A0V9UMF8</accession>
<comment type="caution">
    <text evidence="4">The sequence shown here is derived from an EMBL/GenBank/DDBJ whole genome shotgun (WGS) entry which is preliminary data.</text>
</comment>
<name>A0A0V9UMF8_9NOCA</name>
<dbReference type="Gene3D" id="3.40.50.720">
    <property type="entry name" value="NAD(P)-binding Rossmann-like Domain"/>
    <property type="match status" value="1"/>
</dbReference>
<dbReference type="InterPro" id="IPR036291">
    <property type="entry name" value="NAD(P)-bd_dom_sf"/>
</dbReference>
<keyword evidence="2" id="KW-0521">NADP</keyword>
<dbReference type="InterPro" id="IPR029903">
    <property type="entry name" value="RmlD-like-bd"/>
</dbReference>
<reference evidence="5" key="1">
    <citation type="submission" date="2015-01" db="EMBL/GenBank/DDBJ databases">
        <title>Draft genome sequence of Rhodococcus pyridinivorans strain KG-16, a hydrocarbon-degrading bacterium.</title>
        <authorList>
            <person name="Aggarwal R.K."/>
            <person name="Dawar C."/>
        </authorList>
    </citation>
    <scope>NUCLEOTIDE SEQUENCE [LARGE SCALE GENOMIC DNA]</scope>
    <source>
        <strain evidence="5">KG-16</strain>
    </source>
</reference>
<dbReference type="AlphaFoldDB" id="A0A0V9UMF8"/>
<dbReference type="RefSeq" id="WP_060651328.1">
    <property type="nucleotide sequence ID" value="NZ_AZXY01000003.1"/>
</dbReference>
<dbReference type="PANTHER" id="PTHR10491:SF4">
    <property type="entry name" value="METHIONINE ADENOSYLTRANSFERASE 2 SUBUNIT BETA"/>
    <property type="match status" value="1"/>
</dbReference>
<dbReference type="GO" id="GO:0005829">
    <property type="term" value="C:cytosol"/>
    <property type="evidence" value="ECO:0007669"/>
    <property type="project" value="TreeGrafter"/>
</dbReference>
<sequence length="289" mass="30398">MRSVLVTGARGQLGRHLVNRGTAAGIPIRGVGSSEVDITDPQAVTAAVEPGSVVINAAAYTAVDAAETNEDRAAVVNGTGPGVLAAVCADKGARLVHVSTDYVFAGDATEPYRVDAPTGPRTAYGRTKLAGERAVLEALPTAHVVRTAWVYTGDGNDFVATMRRLEGERETLRVVDDQRGCPTYARDLADGLLELASRADGIPGGILHATNAGEATWFDLARAVFEEIGADPERVHPCSSDEFVRPAPRPPYSVLDDSAWIGAGLTPFRPWREALHEAIAGDGVVPPAR</sequence>
<dbReference type="Gene3D" id="3.90.25.10">
    <property type="entry name" value="UDP-galactose 4-epimerase, domain 1"/>
    <property type="match status" value="1"/>
</dbReference>
<evidence type="ECO:0000256" key="1">
    <source>
        <dbReference type="ARBA" id="ARBA00010944"/>
    </source>
</evidence>
<dbReference type="InterPro" id="IPR005913">
    <property type="entry name" value="dTDP_dehydrorham_reduct"/>
</dbReference>
<gene>
    <name evidence="4" type="ORF">Z045_07505</name>
</gene>
<dbReference type="GO" id="GO:0019305">
    <property type="term" value="P:dTDP-rhamnose biosynthetic process"/>
    <property type="evidence" value="ECO:0007669"/>
    <property type="project" value="UniProtKB-UniPathway"/>
</dbReference>
<keyword evidence="2" id="KW-0560">Oxidoreductase</keyword>
<reference evidence="4 5" key="2">
    <citation type="journal article" date="2016" name="Genome Announc.">
        <title>Draft Genome Sequence of a Versatile Hydrocarbon-Degrading Bacterium, Rhodococcus pyridinivorans Strain KG-16, Collected from Oil Fields in India.</title>
        <authorList>
            <person name="Aggarwal R.K."/>
            <person name="Dawar C."/>
            <person name="Phanindranath R."/>
            <person name="Mutnuri L."/>
            <person name="Dayal A.M."/>
        </authorList>
    </citation>
    <scope>NUCLEOTIDE SEQUENCE [LARGE SCALE GENOMIC DNA]</scope>
    <source>
        <strain evidence="4 5">KG-16</strain>
    </source>
</reference>
<dbReference type="UniPathway" id="UPA00124"/>
<dbReference type="PANTHER" id="PTHR10491">
    <property type="entry name" value="DTDP-4-DEHYDRORHAMNOSE REDUCTASE"/>
    <property type="match status" value="1"/>
</dbReference>
<comment type="pathway">
    <text evidence="2">Carbohydrate biosynthesis; dTDP-L-rhamnose biosynthesis.</text>
</comment>
<proteinExistence type="inferred from homology"/>
<dbReference type="EC" id="1.1.1.133" evidence="2"/>
<dbReference type="CDD" id="cd05254">
    <property type="entry name" value="dTDP_HR_like_SDR_e"/>
    <property type="match status" value="1"/>
</dbReference>
<dbReference type="NCBIfam" id="TIGR01214">
    <property type="entry name" value="rmlD"/>
    <property type="match status" value="1"/>
</dbReference>
<dbReference type="Pfam" id="PF04321">
    <property type="entry name" value="RmlD_sub_bind"/>
    <property type="match status" value="1"/>
</dbReference>
<evidence type="ECO:0000313" key="5">
    <source>
        <dbReference type="Proteomes" id="UP000053060"/>
    </source>
</evidence>
<dbReference type="GO" id="GO:0008831">
    <property type="term" value="F:dTDP-4-dehydrorhamnose reductase activity"/>
    <property type="evidence" value="ECO:0007669"/>
    <property type="project" value="UniProtKB-EC"/>
</dbReference>
<dbReference type="Proteomes" id="UP000053060">
    <property type="component" value="Unassembled WGS sequence"/>
</dbReference>
<dbReference type="SUPFAM" id="SSF51735">
    <property type="entry name" value="NAD(P)-binding Rossmann-fold domains"/>
    <property type="match status" value="1"/>
</dbReference>
<feature type="domain" description="RmlD-like substrate binding" evidence="3">
    <location>
        <begin position="3"/>
        <end position="280"/>
    </location>
</feature>